<evidence type="ECO:0000259" key="1">
    <source>
        <dbReference type="SMART" id="SM00256"/>
    </source>
</evidence>
<dbReference type="SUPFAM" id="SSF117281">
    <property type="entry name" value="Kelch motif"/>
    <property type="match status" value="1"/>
</dbReference>
<dbReference type="AlphaFoldDB" id="A0A6D2KKZ9"/>
<evidence type="ECO:0000313" key="3">
    <source>
        <dbReference type="Proteomes" id="UP000467841"/>
    </source>
</evidence>
<dbReference type="Pfam" id="PF25210">
    <property type="entry name" value="Kelch_FKB95"/>
    <property type="match status" value="1"/>
</dbReference>
<comment type="caution">
    <text evidence="2">The sequence shown here is derived from an EMBL/GenBank/DDBJ whole genome shotgun (WGS) entry which is preliminary data.</text>
</comment>
<protein>
    <recommendedName>
        <fullName evidence="1">F-box domain-containing protein</fullName>
    </recommendedName>
</protein>
<organism evidence="2 3">
    <name type="scientific">Microthlaspi erraticum</name>
    <dbReference type="NCBI Taxonomy" id="1685480"/>
    <lineage>
        <taxon>Eukaryota</taxon>
        <taxon>Viridiplantae</taxon>
        <taxon>Streptophyta</taxon>
        <taxon>Embryophyta</taxon>
        <taxon>Tracheophyta</taxon>
        <taxon>Spermatophyta</taxon>
        <taxon>Magnoliopsida</taxon>
        <taxon>eudicotyledons</taxon>
        <taxon>Gunneridae</taxon>
        <taxon>Pentapetalae</taxon>
        <taxon>rosids</taxon>
        <taxon>malvids</taxon>
        <taxon>Brassicales</taxon>
        <taxon>Brassicaceae</taxon>
        <taxon>Coluteocarpeae</taxon>
        <taxon>Microthlaspi</taxon>
    </lineage>
</organism>
<dbReference type="InterPro" id="IPR057499">
    <property type="entry name" value="Kelch_FKB95"/>
</dbReference>
<dbReference type="OrthoDB" id="45365at2759"/>
<accession>A0A6D2KKZ9</accession>
<feature type="domain" description="F-box" evidence="1">
    <location>
        <begin position="20"/>
        <end position="60"/>
    </location>
</feature>
<dbReference type="PANTHER" id="PTHR24414">
    <property type="entry name" value="F-BOX/KELCH-REPEAT PROTEIN SKIP4"/>
    <property type="match status" value="1"/>
</dbReference>
<name>A0A6D2KKZ9_9BRAS</name>
<dbReference type="PANTHER" id="PTHR24414:SF196">
    <property type="entry name" value="BNACNNG12250D PROTEIN"/>
    <property type="match status" value="1"/>
</dbReference>
<dbReference type="Proteomes" id="UP000467841">
    <property type="component" value="Unassembled WGS sequence"/>
</dbReference>
<dbReference type="InterPro" id="IPR006652">
    <property type="entry name" value="Kelch_1"/>
</dbReference>
<dbReference type="CDD" id="cd22152">
    <property type="entry name" value="F-box_AtAFR-like"/>
    <property type="match status" value="1"/>
</dbReference>
<gene>
    <name evidence="2" type="ORF">MERR_LOCUS44842</name>
</gene>
<evidence type="ECO:0000313" key="2">
    <source>
        <dbReference type="EMBL" id="CAA7057606.1"/>
    </source>
</evidence>
<dbReference type="EMBL" id="CACVBM020001695">
    <property type="protein sequence ID" value="CAA7057606.1"/>
    <property type="molecule type" value="Genomic_DNA"/>
</dbReference>
<reference evidence="2" key="1">
    <citation type="submission" date="2020-01" db="EMBL/GenBank/DDBJ databases">
        <authorList>
            <person name="Mishra B."/>
        </authorList>
    </citation>
    <scope>NUCLEOTIDE SEQUENCE [LARGE SCALE GENOMIC DNA]</scope>
</reference>
<dbReference type="Pfam" id="PF00646">
    <property type="entry name" value="F-box"/>
    <property type="match status" value="1"/>
</dbReference>
<proteinExistence type="predicted"/>
<dbReference type="InterPro" id="IPR015915">
    <property type="entry name" value="Kelch-typ_b-propeller"/>
</dbReference>
<dbReference type="InterPro" id="IPR050354">
    <property type="entry name" value="F-box/kelch-repeat_ARATH"/>
</dbReference>
<dbReference type="InterPro" id="IPR001810">
    <property type="entry name" value="F-box_dom"/>
</dbReference>
<sequence length="344" mass="38978">MMKSSESPSSLPPPRSLMSLPHDVVLNCVARITRSHHPVLSLVSKSFRSLVASPELEATRSLIGNPEKLLYVCLRLKNNPSWFVLSQDPKRKLIPIPSYPNFPNQHPDSSTVVSVGSEIYLIGGFVKGKRKRSRRVFLLDCKSHQWRQLPKMRVSRKDAAAVVKDGKIYVNGGCSDRRYKDTESYGEVYDSKTRTWEPTEMERRSYLIKTAFGLCSIVCLVNSENYAIFTMDHPPWCFTRVLNGELWCGGSVFWYRVSGLEELSSNYLISVANPSGGSRVTVWWKNTKECRTEIWCAEILIESLPGRKFRGTVEWSENVFTFQGCESGDGDPVLLLHSALVNFV</sequence>
<dbReference type="SMART" id="SM00256">
    <property type="entry name" value="FBOX"/>
    <property type="match status" value="1"/>
</dbReference>
<dbReference type="Gene3D" id="2.120.10.80">
    <property type="entry name" value="Kelch-type beta propeller"/>
    <property type="match status" value="1"/>
</dbReference>
<dbReference type="SMART" id="SM00612">
    <property type="entry name" value="Kelch"/>
    <property type="match status" value="2"/>
</dbReference>
<keyword evidence="3" id="KW-1185">Reference proteome</keyword>